<dbReference type="PANTHER" id="PTHR31662:SF38">
    <property type="entry name" value="PROTEIN PFC0760C-LIKE"/>
    <property type="match status" value="1"/>
</dbReference>
<evidence type="ECO:0000256" key="1">
    <source>
        <dbReference type="ARBA" id="ARBA00010820"/>
    </source>
</evidence>
<proteinExistence type="inferred from homology"/>
<feature type="compositionally biased region" description="Basic and acidic residues" evidence="2">
    <location>
        <begin position="63"/>
        <end position="73"/>
    </location>
</feature>
<reference evidence="4 5" key="1">
    <citation type="journal article" date="2014" name="Nat. Genet.">
        <title>Genome sequence of the hot pepper provides insights into the evolution of pungency in Capsicum species.</title>
        <authorList>
            <person name="Kim S."/>
            <person name="Park M."/>
            <person name="Yeom S.I."/>
            <person name="Kim Y.M."/>
            <person name="Lee J.M."/>
            <person name="Lee H.A."/>
            <person name="Seo E."/>
            <person name="Choi J."/>
            <person name="Cheong K."/>
            <person name="Kim K.T."/>
            <person name="Jung K."/>
            <person name="Lee G.W."/>
            <person name="Oh S.K."/>
            <person name="Bae C."/>
            <person name="Kim S.B."/>
            <person name="Lee H.Y."/>
            <person name="Kim S.Y."/>
            <person name="Kim M.S."/>
            <person name="Kang B.C."/>
            <person name="Jo Y.D."/>
            <person name="Yang H.B."/>
            <person name="Jeong H.J."/>
            <person name="Kang W.H."/>
            <person name="Kwon J.K."/>
            <person name="Shin C."/>
            <person name="Lim J.Y."/>
            <person name="Park J.H."/>
            <person name="Huh J.H."/>
            <person name="Kim J.S."/>
            <person name="Kim B.D."/>
            <person name="Cohen O."/>
            <person name="Paran I."/>
            <person name="Suh M.C."/>
            <person name="Lee S.B."/>
            <person name="Kim Y.K."/>
            <person name="Shin Y."/>
            <person name="Noh S.J."/>
            <person name="Park J."/>
            <person name="Seo Y.S."/>
            <person name="Kwon S.Y."/>
            <person name="Kim H.A."/>
            <person name="Park J.M."/>
            <person name="Kim H.J."/>
            <person name="Choi S.B."/>
            <person name="Bosland P.W."/>
            <person name="Reeves G."/>
            <person name="Jo S.H."/>
            <person name="Lee B.W."/>
            <person name="Cho H.T."/>
            <person name="Choi H.S."/>
            <person name="Lee M.S."/>
            <person name="Yu Y."/>
            <person name="Do Choi Y."/>
            <person name="Park B.S."/>
            <person name="van Deynze A."/>
            <person name="Ashrafi H."/>
            <person name="Hill T."/>
            <person name="Kim W.T."/>
            <person name="Pai H.S."/>
            <person name="Ahn H.K."/>
            <person name="Yeam I."/>
            <person name="Giovannoni J.J."/>
            <person name="Rose J.K."/>
            <person name="Sorensen I."/>
            <person name="Lee S.J."/>
            <person name="Kim R.W."/>
            <person name="Choi I.Y."/>
            <person name="Choi B.S."/>
            <person name="Lim J.S."/>
            <person name="Lee Y.H."/>
            <person name="Choi D."/>
        </authorList>
    </citation>
    <scope>NUCLEOTIDE SEQUENCE [LARGE SCALE GENOMIC DNA]</scope>
    <source>
        <strain evidence="5">cv. CM334</strain>
    </source>
</reference>
<dbReference type="InterPro" id="IPR007592">
    <property type="entry name" value="GEBP"/>
</dbReference>
<dbReference type="GO" id="GO:0005634">
    <property type="term" value="C:nucleus"/>
    <property type="evidence" value="ECO:0000318"/>
    <property type="project" value="GO_Central"/>
</dbReference>
<accession>A0A2G2Z601</accession>
<feature type="region of interest" description="Disordered" evidence="2">
    <location>
        <begin position="1"/>
        <end position="73"/>
    </location>
</feature>
<feature type="domain" description="Glabrous enhancer-binding protein-like DBD" evidence="3">
    <location>
        <begin position="94"/>
        <end position="177"/>
    </location>
</feature>
<dbReference type="Pfam" id="PF04504">
    <property type="entry name" value="GeBP-like_DBD"/>
    <property type="match status" value="1"/>
</dbReference>
<dbReference type="OMA" id="HIMNAIP"/>
<dbReference type="InterPro" id="IPR053932">
    <property type="entry name" value="GeBP-like_DBD"/>
</dbReference>
<dbReference type="PANTHER" id="PTHR31662">
    <property type="entry name" value="BNAANNG10740D PROTEIN-RELATED"/>
    <property type="match status" value="1"/>
</dbReference>
<protein>
    <recommendedName>
        <fullName evidence="3">Glabrous enhancer-binding protein-like DBD domain-containing protein</fullName>
    </recommendedName>
</protein>
<dbReference type="Proteomes" id="UP000222542">
    <property type="component" value="Unassembled WGS sequence"/>
</dbReference>
<gene>
    <name evidence="4" type="ORF">T459_20906</name>
</gene>
<evidence type="ECO:0000313" key="5">
    <source>
        <dbReference type="Proteomes" id="UP000222542"/>
    </source>
</evidence>
<dbReference type="AlphaFoldDB" id="A0A2G2Z601"/>
<comment type="similarity">
    <text evidence="1">Belongs to the GeBP family.</text>
</comment>
<comment type="caution">
    <text evidence="4">The sequence shown here is derived from an EMBL/GenBank/DDBJ whole genome shotgun (WGS) entry which is preliminary data.</text>
</comment>
<dbReference type="GO" id="GO:0006355">
    <property type="term" value="P:regulation of DNA-templated transcription"/>
    <property type="evidence" value="ECO:0007669"/>
    <property type="project" value="InterPro"/>
</dbReference>
<feature type="compositionally biased region" description="Acidic residues" evidence="2">
    <location>
        <begin position="36"/>
        <end position="62"/>
    </location>
</feature>
<evidence type="ECO:0000313" key="4">
    <source>
        <dbReference type="EMBL" id="PHT77384.1"/>
    </source>
</evidence>
<evidence type="ECO:0000256" key="2">
    <source>
        <dbReference type="SAM" id="MobiDB-lite"/>
    </source>
</evidence>
<reference evidence="4 5" key="2">
    <citation type="journal article" date="2017" name="Genome Biol.">
        <title>New reference genome sequences of hot pepper reveal the massive evolution of plant disease-resistance genes by retroduplication.</title>
        <authorList>
            <person name="Kim S."/>
            <person name="Park J."/>
            <person name="Yeom S.I."/>
            <person name="Kim Y.M."/>
            <person name="Seo E."/>
            <person name="Kim K.T."/>
            <person name="Kim M.S."/>
            <person name="Lee J.M."/>
            <person name="Cheong K."/>
            <person name="Shin H.S."/>
            <person name="Kim S.B."/>
            <person name="Han K."/>
            <person name="Lee J."/>
            <person name="Park M."/>
            <person name="Lee H.A."/>
            <person name="Lee H.Y."/>
            <person name="Lee Y."/>
            <person name="Oh S."/>
            <person name="Lee J.H."/>
            <person name="Choi E."/>
            <person name="Choi E."/>
            <person name="Lee S.E."/>
            <person name="Jeon J."/>
            <person name="Kim H."/>
            <person name="Choi G."/>
            <person name="Song H."/>
            <person name="Lee J."/>
            <person name="Lee S.C."/>
            <person name="Kwon J.K."/>
            <person name="Lee H.Y."/>
            <person name="Koo N."/>
            <person name="Hong Y."/>
            <person name="Kim R.W."/>
            <person name="Kang W.H."/>
            <person name="Huh J.H."/>
            <person name="Kang B.C."/>
            <person name="Yang T.J."/>
            <person name="Lee Y.H."/>
            <person name="Bennetzen J.L."/>
            <person name="Choi D."/>
        </authorList>
    </citation>
    <scope>NUCLEOTIDE SEQUENCE [LARGE SCALE GENOMIC DNA]</scope>
    <source>
        <strain evidence="5">cv. CM334</strain>
    </source>
</reference>
<name>A0A2G2Z601_CAPAN</name>
<organism evidence="4 5">
    <name type="scientific">Capsicum annuum</name>
    <name type="common">Capsicum pepper</name>
    <dbReference type="NCBI Taxonomy" id="4072"/>
    <lineage>
        <taxon>Eukaryota</taxon>
        <taxon>Viridiplantae</taxon>
        <taxon>Streptophyta</taxon>
        <taxon>Embryophyta</taxon>
        <taxon>Tracheophyta</taxon>
        <taxon>Spermatophyta</taxon>
        <taxon>Magnoliopsida</taxon>
        <taxon>eudicotyledons</taxon>
        <taxon>Gunneridae</taxon>
        <taxon>Pentapetalae</taxon>
        <taxon>asterids</taxon>
        <taxon>lamiids</taxon>
        <taxon>Solanales</taxon>
        <taxon>Solanaceae</taxon>
        <taxon>Solanoideae</taxon>
        <taxon>Capsiceae</taxon>
        <taxon>Capsicum</taxon>
    </lineage>
</organism>
<sequence length="190" mass="21922">MIAKKKKTTERIHIGGDGNVIHQNSKQNGSGNQESEGGDEGEEDTENDDNQEENGDKEEDEEERRRRATEKGKKVSKHGELEFYISYDANHLDVAILTSILDFNSHCGDIPHPPSLDLINHIMNAIPDLQISREELREKIIVYKENFNKVREVQGDNPDMDRPIDDEFFDLCMLLWGNQPDDDDDDWIWK</sequence>
<dbReference type="Gramene" id="PHT77384">
    <property type="protein sequence ID" value="PHT77384"/>
    <property type="gene ID" value="T459_20906"/>
</dbReference>
<keyword evidence="5" id="KW-1185">Reference proteome</keyword>
<evidence type="ECO:0000259" key="3">
    <source>
        <dbReference type="Pfam" id="PF04504"/>
    </source>
</evidence>
<dbReference type="EMBL" id="AYRZ02000007">
    <property type="protein sequence ID" value="PHT77384.1"/>
    <property type="molecule type" value="Genomic_DNA"/>
</dbReference>